<organism evidence="1 2">
    <name type="scientific">Brassica rapa subsp. trilocularis</name>
    <dbReference type="NCBI Taxonomy" id="1813537"/>
    <lineage>
        <taxon>Eukaryota</taxon>
        <taxon>Viridiplantae</taxon>
        <taxon>Streptophyta</taxon>
        <taxon>Embryophyta</taxon>
        <taxon>Tracheophyta</taxon>
        <taxon>Spermatophyta</taxon>
        <taxon>Magnoliopsida</taxon>
        <taxon>eudicotyledons</taxon>
        <taxon>Gunneridae</taxon>
        <taxon>Pentapetalae</taxon>
        <taxon>rosids</taxon>
        <taxon>malvids</taxon>
        <taxon>Brassicales</taxon>
        <taxon>Brassicaceae</taxon>
        <taxon>Brassiceae</taxon>
        <taxon>Brassica</taxon>
    </lineage>
</organism>
<comment type="caution">
    <text evidence="1">The sequence shown here is derived from an EMBL/GenBank/DDBJ whole genome shotgun (WGS) entry which is preliminary data.</text>
</comment>
<proteinExistence type="predicted"/>
<evidence type="ECO:0000313" key="1">
    <source>
        <dbReference type="EMBL" id="KAG5378638.1"/>
    </source>
</evidence>
<sequence length="203" mass="23655">MKVFQIWIWICMFLDLEDFWARRLAYDFQKIWIFGRLMGSFLRIFLKYNALEVFHTTSRKSSGGLLGNLPDDFKEVFQTTKKSFDGVLFHSKWSLSLHTRKSSRKSQNFDAIRSNAKLTHALTRRLPCKSSTTKRLTQKKCGRTDLKKKTNFIVSTSEITCLAHKSLLHAPRISNKSDPPRIVSFNGSMNHKKFRIKILCFLG</sequence>
<keyword evidence="2" id="KW-1185">Reference proteome</keyword>
<evidence type="ECO:0000313" key="2">
    <source>
        <dbReference type="Proteomes" id="UP000823674"/>
    </source>
</evidence>
<protein>
    <submittedName>
        <fullName evidence="1">Uncharacterized protein</fullName>
    </submittedName>
</protein>
<reference evidence="1 2" key="1">
    <citation type="submission" date="2021-03" db="EMBL/GenBank/DDBJ databases">
        <authorList>
            <person name="King G.J."/>
            <person name="Bancroft I."/>
            <person name="Baten A."/>
            <person name="Bloomfield J."/>
            <person name="Borpatragohain P."/>
            <person name="He Z."/>
            <person name="Irish N."/>
            <person name="Irwin J."/>
            <person name="Liu K."/>
            <person name="Mauleon R.P."/>
            <person name="Moore J."/>
            <person name="Morris R."/>
            <person name="Ostergaard L."/>
            <person name="Wang B."/>
            <person name="Wells R."/>
        </authorList>
    </citation>
    <scope>NUCLEOTIDE SEQUENCE [LARGE SCALE GENOMIC DNA]</scope>
    <source>
        <strain evidence="1">R-o-18</strain>
        <tissue evidence="1">Leaf</tissue>
    </source>
</reference>
<gene>
    <name evidence="1" type="primary">A07p011840.1_BraROA</name>
    <name evidence="1" type="ORF">IGI04_026480</name>
</gene>
<accession>A0ABQ7KW74</accession>
<name>A0ABQ7KW74_BRACM</name>
<dbReference type="Proteomes" id="UP000823674">
    <property type="component" value="Chromosome A07"/>
</dbReference>
<dbReference type="EMBL" id="JADBGQ010000009">
    <property type="protein sequence ID" value="KAG5378638.1"/>
    <property type="molecule type" value="Genomic_DNA"/>
</dbReference>